<comment type="caution">
    <text evidence="5">The sequence shown here is derived from an EMBL/GenBank/DDBJ whole genome shotgun (WGS) entry which is preliminary data.</text>
</comment>
<evidence type="ECO:0000256" key="2">
    <source>
        <dbReference type="ARBA" id="ARBA00022840"/>
    </source>
</evidence>
<dbReference type="PANTHER" id="PTHR43272:SF33">
    <property type="entry name" value="AMP-BINDING DOMAIN-CONTAINING PROTEIN-RELATED"/>
    <property type="match status" value="1"/>
</dbReference>
<feature type="domain" description="AMP-dependent synthetase/ligase" evidence="4">
    <location>
        <begin position="23"/>
        <end position="443"/>
    </location>
</feature>
<evidence type="ECO:0000256" key="3">
    <source>
        <dbReference type="ARBA" id="ARBA00024484"/>
    </source>
</evidence>
<protein>
    <submittedName>
        <fullName evidence="5">AMP-binding protein</fullName>
    </submittedName>
</protein>
<dbReference type="EMBL" id="JBFAIH010000019">
    <property type="protein sequence ID" value="MEV0366459.1"/>
    <property type="molecule type" value="Genomic_DNA"/>
</dbReference>
<dbReference type="RefSeq" id="WP_357984476.1">
    <property type="nucleotide sequence ID" value="NZ_JBFAIH010000019.1"/>
</dbReference>
<keyword evidence="6" id="KW-1185">Reference proteome</keyword>
<dbReference type="Pfam" id="PF23562">
    <property type="entry name" value="AMP-binding_C_3"/>
    <property type="match status" value="1"/>
</dbReference>
<sequence length="617" mass="67306">MPALATVSDFQAVDRTFAQMLRDRAVYEPDTVAFSTWTAGAPQPTSWSQYFEAVQHAALGLHDLGIKPGDRVAIMSSTRQEWVMAALAILSVNGVLVGVYPTSSPHELEQVLGSSEASAIFAESSSDLAKVAAVGPRLPHLRVCIGFDACSTDVSDALAVTDWRSLLSLGSARAAAEPTLFTGLLDAGDIDHPAALFSTSGSTGTPKGVVHTHRTLQYSVMGVAMTYPEIGRTRHDMVGFLGLSHVAPALLGVFAPIMTRLVVTYCTMEQRGEALVGVRPTVVVWPPRMHEKLAGEMLQAVSRSGRIFGVEYSIAMKVARQVSTLRWQGRQLPTYLDVLYRLCTKSVFLPLRARVGMDRITVSWTASGSMTPDVAALWHMWGLDLRELYGTTETCGAVLAQWDRSFPAPGTIGKSLPDSRWAARVSPDGELQLRAPCLFTGYWNDGDAISVAVHDDWYRTGDLVDMAADGEVRIIGRLKDVLKTSGGKSVSPQPIELRLKTSPLIDEAVVVGEGRKYLTALLAISVHAQKMDADEREASLRRWIDEVNAELARPLQLKDFRVLPRALSAEAGELTLKATIRRANVLASFTDLIDEMYDAGEHDEIARHARFIRPDRA</sequence>
<dbReference type="SUPFAM" id="SSF56801">
    <property type="entry name" value="Acetyl-CoA synthetase-like"/>
    <property type="match status" value="1"/>
</dbReference>
<dbReference type="InterPro" id="IPR000873">
    <property type="entry name" value="AMP-dep_synth/lig_dom"/>
</dbReference>
<name>A0ABV3FFH6_9NOCA</name>
<proteinExistence type="predicted"/>
<dbReference type="InterPro" id="IPR045851">
    <property type="entry name" value="AMP-bd_C_sf"/>
</dbReference>
<reference evidence="5 6" key="1">
    <citation type="submission" date="2024-06" db="EMBL/GenBank/DDBJ databases">
        <title>The Natural Products Discovery Center: Release of the First 8490 Sequenced Strains for Exploring Actinobacteria Biosynthetic Diversity.</title>
        <authorList>
            <person name="Kalkreuter E."/>
            <person name="Kautsar S.A."/>
            <person name="Yang D."/>
            <person name="Bader C.D."/>
            <person name="Teijaro C.N."/>
            <person name="Fluegel L."/>
            <person name="Davis C.M."/>
            <person name="Simpson J.R."/>
            <person name="Lauterbach L."/>
            <person name="Steele A.D."/>
            <person name="Gui C."/>
            <person name="Meng S."/>
            <person name="Li G."/>
            <person name="Viehrig K."/>
            <person name="Ye F."/>
            <person name="Su P."/>
            <person name="Kiefer A.F."/>
            <person name="Nichols A."/>
            <person name="Cepeda A.J."/>
            <person name="Yan W."/>
            <person name="Fan B."/>
            <person name="Jiang Y."/>
            <person name="Adhikari A."/>
            <person name="Zheng C.-J."/>
            <person name="Schuster L."/>
            <person name="Cowan T.M."/>
            <person name="Smanski M.J."/>
            <person name="Chevrette M.G."/>
            <person name="De Carvalho L.P.S."/>
            <person name="Shen B."/>
        </authorList>
    </citation>
    <scope>NUCLEOTIDE SEQUENCE [LARGE SCALE GENOMIC DNA]</scope>
    <source>
        <strain evidence="5 6">NPDC050671</strain>
    </source>
</reference>
<evidence type="ECO:0000313" key="5">
    <source>
        <dbReference type="EMBL" id="MEV0366459.1"/>
    </source>
</evidence>
<keyword evidence="2" id="KW-0067">ATP-binding</keyword>
<evidence type="ECO:0000256" key="1">
    <source>
        <dbReference type="ARBA" id="ARBA00022741"/>
    </source>
</evidence>
<dbReference type="Gene3D" id="3.30.300.30">
    <property type="match status" value="1"/>
</dbReference>
<accession>A0ABV3FFH6</accession>
<dbReference type="InterPro" id="IPR042099">
    <property type="entry name" value="ANL_N_sf"/>
</dbReference>
<evidence type="ECO:0000313" key="6">
    <source>
        <dbReference type="Proteomes" id="UP001551658"/>
    </source>
</evidence>
<dbReference type="PANTHER" id="PTHR43272">
    <property type="entry name" value="LONG-CHAIN-FATTY-ACID--COA LIGASE"/>
    <property type="match status" value="1"/>
</dbReference>
<keyword evidence="1" id="KW-0547">Nucleotide-binding</keyword>
<gene>
    <name evidence="5" type="ORF">AB0H72_27565</name>
</gene>
<dbReference type="Pfam" id="PF00501">
    <property type="entry name" value="AMP-binding"/>
    <property type="match status" value="1"/>
</dbReference>
<dbReference type="Gene3D" id="3.40.50.12780">
    <property type="entry name" value="N-terminal domain of ligase-like"/>
    <property type="match status" value="1"/>
</dbReference>
<organism evidence="5 6">
    <name type="scientific">Nocardia fusca</name>
    <dbReference type="NCBI Taxonomy" id="941183"/>
    <lineage>
        <taxon>Bacteria</taxon>
        <taxon>Bacillati</taxon>
        <taxon>Actinomycetota</taxon>
        <taxon>Actinomycetes</taxon>
        <taxon>Mycobacteriales</taxon>
        <taxon>Nocardiaceae</taxon>
        <taxon>Nocardia</taxon>
    </lineage>
</organism>
<evidence type="ECO:0000259" key="4">
    <source>
        <dbReference type="Pfam" id="PF00501"/>
    </source>
</evidence>
<dbReference type="Proteomes" id="UP001551658">
    <property type="component" value="Unassembled WGS sequence"/>
</dbReference>
<comment type="catalytic activity">
    <reaction evidence="3">
        <text>a long-chain fatty acid + ATP + CoA = a long-chain fatty acyl-CoA + AMP + diphosphate</text>
        <dbReference type="Rhea" id="RHEA:15421"/>
        <dbReference type="ChEBI" id="CHEBI:30616"/>
        <dbReference type="ChEBI" id="CHEBI:33019"/>
        <dbReference type="ChEBI" id="CHEBI:57287"/>
        <dbReference type="ChEBI" id="CHEBI:57560"/>
        <dbReference type="ChEBI" id="CHEBI:83139"/>
        <dbReference type="ChEBI" id="CHEBI:456215"/>
        <dbReference type="EC" id="6.2.1.3"/>
    </reaction>
    <physiologicalReaction direction="left-to-right" evidence="3">
        <dbReference type="Rhea" id="RHEA:15422"/>
    </physiologicalReaction>
</comment>